<comment type="caution">
    <text evidence="5">The sequence shown here is derived from an EMBL/GenBank/DDBJ whole genome shotgun (WGS) entry which is preliminary data.</text>
</comment>
<dbReference type="GO" id="GO:0016757">
    <property type="term" value="F:glycosyltransferase activity"/>
    <property type="evidence" value="ECO:0007669"/>
    <property type="project" value="UniProtKB-KW"/>
</dbReference>
<feature type="transmembrane region" description="Helical" evidence="4">
    <location>
        <begin position="333"/>
        <end position="355"/>
    </location>
</feature>
<feature type="transmembrane region" description="Helical" evidence="4">
    <location>
        <begin position="375"/>
        <end position="397"/>
    </location>
</feature>
<sequence>MIDFVQNVNWAIFLLFTLCYSYQFIYAIVALVKKPKKVEAKKQHKFGVLISARNESAVIGNLIDSIKAQNYPSHLVDIFVVADNCTDDTAAIARKHGAIVYERFNTEKVGKGYALDYLLKIINSIYSYKGYEGYFVFDADNVLDPNFISAMNAQFDQGYKVLTCYRNSKNYGTNWISAGYALWFLREARYLNNPRMMLGTSCAISGTGFLVSAEIINRQGGWKHHLLTEDIEFSIDNAIQGEKIGYCYDAMVYDEQPDTFRMSWRQRLRWAKGFYQVFGKYGKNLVSTAVKHRSFSAFDMLMNISPAMILSMLCILFNFGFLIAAAVTADSVLLAATVSSIFMTIFNFCAILFLFGALTAITERKNIHCSTGKKILYCFTFPLFMLTYIPIAVVALFKKIEWKPIPHGVAKTLQEITQ</sequence>
<dbReference type="PANTHER" id="PTHR43630">
    <property type="entry name" value="POLY-BETA-1,6-N-ACETYL-D-GLUCOSAMINE SYNTHASE"/>
    <property type="match status" value="1"/>
</dbReference>
<protein>
    <submittedName>
        <fullName evidence="5">Glycosyltransferase</fullName>
    </submittedName>
</protein>
<dbReference type="Gene3D" id="3.90.550.10">
    <property type="entry name" value="Spore Coat Polysaccharide Biosynthesis Protein SpsA, Chain A"/>
    <property type="match status" value="1"/>
</dbReference>
<gene>
    <name evidence="5" type="ORF">IAD19_08255</name>
</gene>
<proteinExistence type="inferred from homology"/>
<evidence type="ECO:0000256" key="3">
    <source>
        <dbReference type="ARBA" id="ARBA00022679"/>
    </source>
</evidence>
<dbReference type="Pfam" id="PF13641">
    <property type="entry name" value="Glyco_tranf_2_3"/>
    <property type="match status" value="1"/>
</dbReference>
<evidence type="ECO:0000313" key="5">
    <source>
        <dbReference type="EMBL" id="HIU42525.1"/>
    </source>
</evidence>
<comment type="similarity">
    <text evidence="1">Belongs to the glycosyltransferase 2 family.</text>
</comment>
<feature type="transmembrane region" description="Helical" evidence="4">
    <location>
        <begin position="12"/>
        <end position="32"/>
    </location>
</feature>
<evidence type="ECO:0000256" key="1">
    <source>
        <dbReference type="ARBA" id="ARBA00006739"/>
    </source>
</evidence>
<dbReference type="CDD" id="cd06438">
    <property type="entry name" value="EpsO_like"/>
    <property type="match status" value="1"/>
</dbReference>
<name>A0A9D1ISX3_9FIRM</name>
<dbReference type="AlphaFoldDB" id="A0A9D1ISX3"/>
<organism evidence="5 6">
    <name type="scientific">Candidatus Egerieicola faecale</name>
    <dbReference type="NCBI Taxonomy" id="2840774"/>
    <lineage>
        <taxon>Bacteria</taxon>
        <taxon>Bacillati</taxon>
        <taxon>Bacillota</taxon>
        <taxon>Clostridia</taxon>
        <taxon>Eubacteriales</taxon>
        <taxon>Oscillospiraceae</taxon>
        <taxon>Oscillospiraceae incertae sedis</taxon>
        <taxon>Candidatus Egerieicola</taxon>
    </lineage>
</organism>
<dbReference type="PANTHER" id="PTHR43630:SF1">
    <property type="entry name" value="POLY-BETA-1,6-N-ACETYL-D-GLUCOSAMINE SYNTHASE"/>
    <property type="match status" value="1"/>
</dbReference>
<reference evidence="5" key="2">
    <citation type="journal article" date="2021" name="PeerJ">
        <title>Extensive microbial diversity within the chicken gut microbiome revealed by metagenomics and culture.</title>
        <authorList>
            <person name="Gilroy R."/>
            <person name="Ravi A."/>
            <person name="Getino M."/>
            <person name="Pursley I."/>
            <person name="Horton D.L."/>
            <person name="Alikhan N.F."/>
            <person name="Baker D."/>
            <person name="Gharbi K."/>
            <person name="Hall N."/>
            <person name="Watson M."/>
            <person name="Adriaenssens E.M."/>
            <person name="Foster-Nyarko E."/>
            <person name="Jarju S."/>
            <person name="Secka A."/>
            <person name="Antonio M."/>
            <person name="Oren A."/>
            <person name="Chaudhuri R.R."/>
            <person name="La Ragione R."/>
            <person name="Hildebrand F."/>
            <person name="Pallen M.J."/>
        </authorList>
    </citation>
    <scope>NUCLEOTIDE SEQUENCE</scope>
    <source>
        <strain evidence="5">4509</strain>
    </source>
</reference>
<dbReference type="EMBL" id="DVMX01000153">
    <property type="protein sequence ID" value="HIU42525.1"/>
    <property type="molecule type" value="Genomic_DNA"/>
</dbReference>
<evidence type="ECO:0000256" key="4">
    <source>
        <dbReference type="SAM" id="Phobius"/>
    </source>
</evidence>
<reference evidence="5" key="1">
    <citation type="submission" date="2020-10" db="EMBL/GenBank/DDBJ databases">
        <authorList>
            <person name="Gilroy R."/>
        </authorList>
    </citation>
    <scope>NUCLEOTIDE SEQUENCE</scope>
    <source>
        <strain evidence="5">4509</strain>
    </source>
</reference>
<keyword evidence="4" id="KW-1133">Transmembrane helix</keyword>
<keyword evidence="3" id="KW-0808">Transferase</keyword>
<keyword evidence="4" id="KW-0812">Transmembrane</keyword>
<evidence type="ECO:0000313" key="6">
    <source>
        <dbReference type="Proteomes" id="UP000824082"/>
    </source>
</evidence>
<dbReference type="SUPFAM" id="SSF53448">
    <property type="entry name" value="Nucleotide-diphospho-sugar transferases"/>
    <property type="match status" value="1"/>
</dbReference>
<keyword evidence="4" id="KW-0472">Membrane</keyword>
<feature type="transmembrane region" description="Helical" evidence="4">
    <location>
        <begin position="301"/>
        <end position="327"/>
    </location>
</feature>
<accession>A0A9D1ISX3</accession>
<dbReference type="Proteomes" id="UP000824082">
    <property type="component" value="Unassembled WGS sequence"/>
</dbReference>
<keyword evidence="2" id="KW-0328">Glycosyltransferase</keyword>
<dbReference type="InterPro" id="IPR029044">
    <property type="entry name" value="Nucleotide-diphossugar_trans"/>
</dbReference>
<evidence type="ECO:0000256" key="2">
    <source>
        <dbReference type="ARBA" id="ARBA00022676"/>
    </source>
</evidence>